<proteinExistence type="predicted"/>
<name>A0AAW5ADJ6_9NEIS</name>
<comment type="caution">
    <text evidence="2">The sequence shown here is derived from an EMBL/GenBank/DDBJ whole genome shotgun (WGS) entry which is preliminary data.</text>
</comment>
<evidence type="ECO:0000256" key="1">
    <source>
        <dbReference type="SAM" id="Phobius"/>
    </source>
</evidence>
<sequence>MKHWFNKRFPQYHLLSKSGKFLAWFTFLLGVNWLIWLILQYRSVLPVVDILVNLVFTVFCLIAAYNVFSYRAVGFKQMLLVFALTAVQLQIGQFFINLSGVLSVSIGFGGPGYYFGVNFIGIILFVLAAKNLQIMDKLQRQETFIQDSSEIAEKE</sequence>
<accession>A0AAW5ADJ6</accession>
<keyword evidence="1" id="KW-0812">Transmembrane</keyword>
<feature type="transmembrane region" description="Helical" evidence="1">
    <location>
        <begin position="45"/>
        <end position="68"/>
    </location>
</feature>
<dbReference type="AlphaFoldDB" id="A0AAW5ADJ6"/>
<organism evidence="2 3">
    <name type="scientific">Neisseria lisongii</name>
    <dbReference type="NCBI Taxonomy" id="2912188"/>
    <lineage>
        <taxon>Bacteria</taxon>
        <taxon>Pseudomonadati</taxon>
        <taxon>Pseudomonadota</taxon>
        <taxon>Betaproteobacteria</taxon>
        <taxon>Neisseriales</taxon>
        <taxon>Neisseriaceae</taxon>
        <taxon>Neisseria</taxon>
    </lineage>
</organism>
<evidence type="ECO:0000313" key="2">
    <source>
        <dbReference type="EMBL" id="MCF7529125.1"/>
    </source>
</evidence>
<dbReference type="RefSeq" id="WP_237092417.1">
    <property type="nucleotide sequence ID" value="NZ_JAKKDL010000002.1"/>
</dbReference>
<reference evidence="2" key="1">
    <citation type="submission" date="2022-01" db="EMBL/GenBank/DDBJ databases">
        <title>Neisseria sp. ZJ104.</title>
        <authorList>
            <person name="Yang C."/>
        </authorList>
    </citation>
    <scope>NUCLEOTIDE SEQUENCE</scope>
    <source>
        <strain evidence="2">ZJ104</strain>
    </source>
</reference>
<feature type="transmembrane region" description="Helical" evidence="1">
    <location>
        <begin position="112"/>
        <end position="132"/>
    </location>
</feature>
<keyword evidence="1" id="KW-0472">Membrane</keyword>
<gene>
    <name evidence="2" type="ORF">L4H06_02610</name>
</gene>
<dbReference type="EMBL" id="JAKKDL010000002">
    <property type="protein sequence ID" value="MCF7529125.1"/>
    <property type="molecule type" value="Genomic_DNA"/>
</dbReference>
<protein>
    <submittedName>
        <fullName evidence="2">Uncharacterized protein</fullName>
    </submittedName>
</protein>
<evidence type="ECO:0000313" key="3">
    <source>
        <dbReference type="Proteomes" id="UP001201397"/>
    </source>
</evidence>
<feature type="transmembrane region" description="Helical" evidence="1">
    <location>
        <begin position="80"/>
        <end position="106"/>
    </location>
</feature>
<feature type="transmembrane region" description="Helical" evidence="1">
    <location>
        <begin position="21"/>
        <end position="39"/>
    </location>
</feature>
<dbReference type="Proteomes" id="UP001201397">
    <property type="component" value="Unassembled WGS sequence"/>
</dbReference>
<keyword evidence="1" id="KW-1133">Transmembrane helix</keyword>